<reference evidence="1 2" key="2">
    <citation type="submission" date="2007-04" db="EMBL/GenBank/DDBJ databases">
        <title>Draft genome sequence of Eubacterium ventriosum (ATCC 27560).</title>
        <authorList>
            <person name="Sudarsanam P."/>
            <person name="Ley R."/>
            <person name="Guruge J."/>
            <person name="Turnbaugh P.J."/>
            <person name="Mahowald M."/>
            <person name="Liep D."/>
            <person name="Gordon J."/>
        </authorList>
    </citation>
    <scope>NUCLEOTIDE SEQUENCE [LARGE SCALE GENOMIC DNA]</scope>
    <source>
        <strain evidence="1 2">ATCC 27560</strain>
    </source>
</reference>
<name>A5Z3I7_9FIRM</name>
<comment type="caution">
    <text evidence="1">The sequence shown here is derived from an EMBL/GenBank/DDBJ whole genome shotgun (WGS) entry which is preliminary data.</text>
</comment>
<protein>
    <submittedName>
        <fullName evidence="1">Uncharacterized protein</fullName>
    </submittedName>
</protein>
<dbReference type="HOGENOM" id="CLU_932994_0_0_9"/>
<dbReference type="Proteomes" id="UP000006000">
    <property type="component" value="Unassembled WGS sequence"/>
</dbReference>
<dbReference type="RefSeq" id="WP_005360108.1">
    <property type="nucleotide sequence ID" value="NZ_DS264270.1"/>
</dbReference>
<dbReference type="AlphaFoldDB" id="A5Z3I7"/>
<reference evidence="1 2" key="1">
    <citation type="submission" date="2007-03" db="EMBL/GenBank/DDBJ databases">
        <authorList>
            <person name="Fulton L."/>
            <person name="Clifton S."/>
            <person name="Fulton B."/>
            <person name="Xu J."/>
            <person name="Minx P."/>
            <person name="Pepin K.H."/>
            <person name="Johnson M."/>
            <person name="Thiruvilangam P."/>
            <person name="Bhonagiri V."/>
            <person name="Nash W.E."/>
            <person name="Mardis E.R."/>
            <person name="Wilson R.K."/>
        </authorList>
    </citation>
    <scope>NUCLEOTIDE SEQUENCE [LARGE SCALE GENOMIC DNA]</scope>
    <source>
        <strain evidence="1 2">ATCC 27560</strain>
    </source>
</reference>
<accession>A5Z3I7</accession>
<dbReference type="EMBL" id="AAVL02000023">
    <property type="protein sequence ID" value="EDM52477.1"/>
    <property type="molecule type" value="Genomic_DNA"/>
</dbReference>
<organism evidence="1 2">
    <name type="scientific">Eubacterium ventriosum ATCC 27560</name>
    <dbReference type="NCBI Taxonomy" id="411463"/>
    <lineage>
        <taxon>Bacteria</taxon>
        <taxon>Bacillati</taxon>
        <taxon>Bacillota</taxon>
        <taxon>Clostridia</taxon>
        <taxon>Eubacteriales</taxon>
        <taxon>Eubacteriaceae</taxon>
        <taxon>Eubacterium</taxon>
    </lineage>
</organism>
<evidence type="ECO:0000313" key="2">
    <source>
        <dbReference type="Proteomes" id="UP000006000"/>
    </source>
</evidence>
<gene>
    <name evidence="1" type="ORF">EUBVEN_00233</name>
</gene>
<evidence type="ECO:0000313" key="1">
    <source>
        <dbReference type="EMBL" id="EDM52477.1"/>
    </source>
</evidence>
<dbReference type="STRING" id="411463.EUBVEN_00233"/>
<proteinExistence type="predicted"/>
<sequence length="298" mass="34298">MKKRILPVAVLLIVALAVFLPQLLYYYSDTSYLNQVKYSDKDTGSVNLERASTAKTKTIDQKLEDLNSIITDKEYAKKKVEVLFDPSENELKTIRKNVKKQINYWLELFGCKELIYNKKTIKLVPKNIVIQKCYSIVGESASFPYLEATATLSKSPKIMATVYLDNTTNKIYDIKITGDNVESILSYAKQNAEKNKLTLINLDTFQKEIIEQLSDYYNGIYVEPYEQGIYYNELADKDKKTKGIDIVDKDKKTKGIDIVDKDENYIWQCEIISGLVWRVELGKKSIEVGIDGFDNDFY</sequence>